<dbReference type="KEGG" id="gxy:GLX_20600"/>
<proteinExistence type="predicted"/>
<dbReference type="InterPro" id="IPR000182">
    <property type="entry name" value="GNAT_dom"/>
</dbReference>
<gene>
    <name evidence="2" type="ordered locus">GLX_20600</name>
</gene>
<dbReference type="GO" id="GO:0016747">
    <property type="term" value="F:acyltransferase activity, transferring groups other than amino-acyl groups"/>
    <property type="evidence" value="ECO:0007669"/>
    <property type="project" value="InterPro"/>
</dbReference>
<sequence>MLSGTDFPIMNVSIPPPATRTDPLLPEWRPMNAGDLEAVVALAGHLHPGCPERTDVLDERRRLCPEGCLILPDAQGKAGGYMLSHPWRMATPPALDTYLHHLPARPDCWYLHDIAILPALRGLGATHAALQIMTRLACARALRWLALVATEGAGPVWAHLGFTPTPGIPPAITATYGADACPMRRELTST</sequence>
<accession>G2I0L4</accession>
<organism evidence="2 3">
    <name type="scientific">Komagataeibacter medellinensis (strain NBRC 3288 / BCRC 11682 / LMG 1693 / Kondo 51)</name>
    <name type="common">Gluconacetobacter medellinensis</name>
    <dbReference type="NCBI Taxonomy" id="634177"/>
    <lineage>
        <taxon>Bacteria</taxon>
        <taxon>Pseudomonadati</taxon>
        <taxon>Pseudomonadota</taxon>
        <taxon>Alphaproteobacteria</taxon>
        <taxon>Acetobacterales</taxon>
        <taxon>Acetobacteraceae</taxon>
        <taxon>Komagataeibacter</taxon>
    </lineage>
</organism>
<protein>
    <submittedName>
        <fullName evidence="2">GCN5-related N-acetyltransferase</fullName>
    </submittedName>
</protein>
<dbReference type="PROSITE" id="PS51186">
    <property type="entry name" value="GNAT"/>
    <property type="match status" value="1"/>
</dbReference>
<keyword evidence="2" id="KW-0808">Transferase</keyword>
<dbReference type="STRING" id="634177.GLX_20600"/>
<dbReference type="Proteomes" id="UP000009044">
    <property type="component" value="Chromosome"/>
</dbReference>
<dbReference type="PATRIC" id="fig|634177.7.peg.2334"/>
<dbReference type="eggNOG" id="COG0456">
    <property type="taxonomic scope" value="Bacteria"/>
</dbReference>
<evidence type="ECO:0000259" key="1">
    <source>
        <dbReference type="PROSITE" id="PS51186"/>
    </source>
</evidence>
<feature type="domain" description="N-acetyltransferase" evidence="1">
    <location>
        <begin position="26"/>
        <end position="188"/>
    </location>
</feature>
<dbReference type="CDD" id="cd04301">
    <property type="entry name" value="NAT_SF"/>
    <property type="match status" value="1"/>
</dbReference>
<dbReference type="HOGENOM" id="CLU_099842_0_0_5"/>
<dbReference type="Gene3D" id="3.40.630.30">
    <property type="match status" value="1"/>
</dbReference>
<name>G2I0L4_KOMMN</name>
<dbReference type="SUPFAM" id="SSF55729">
    <property type="entry name" value="Acyl-CoA N-acyltransferases (Nat)"/>
    <property type="match status" value="1"/>
</dbReference>
<dbReference type="AlphaFoldDB" id="G2I0L4"/>
<reference evidence="3" key="1">
    <citation type="journal article" date="2011" name="J. Bacteriol.">
        <title>Complete genome sequence of NBRC 3288, a unique cellulose-nonproducing strain of Gluconacetobacter xylinus isolated from vinegar.</title>
        <authorList>
            <person name="Ogino H."/>
            <person name="Azuma Y."/>
            <person name="Hosoyama A."/>
            <person name="Nakazawa H."/>
            <person name="Matsutani M."/>
            <person name="Hasegawa A."/>
            <person name="Otsuyama K."/>
            <person name="Matsushita K."/>
            <person name="Fujita N."/>
            <person name="Shirai M."/>
        </authorList>
    </citation>
    <scope>NUCLEOTIDE SEQUENCE [LARGE SCALE GENOMIC DNA]</scope>
    <source>
        <strain evidence="3">NBRC 3288 / BCRC 11682 / LMG 1693</strain>
    </source>
</reference>
<dbReference type="InterPro" id="IPR016181">
    <property type="entry name" value="Acyl_CoA_acyltransferase"/>
</dbReference>
<evidence type="ECO:0000313" key="2">
    <source>
        <dbReference type="EMBL" id="BAK84472.1"/>
    </source>
</evidence>
<evidence type="ECO:0000313" key="3">
    <source>
        <dbReference type="Proteomes" id="UP000009044"/>
    </source>
</evidence>
<dbReference type="EMBL" id="AP012159">
    <property type="protein sequence ID" value="BAK84472.1"/>
    <property type="molecule type" value="Genomic_DNA"/>
</dbReference>